<dbReference type="InterPro" id="IPR036691">
    <property type="entry name" value="Endo/exonu/phosph_ase_sf"/>
</dbReference>
<dbReference type="Gene3D" id="3.60.10.10">
    <property type="entry name" value="Endonuclease/exonuclease/phosphatase"/>
    <property type="match status" value="1"/>
</dbReference>
<dbReference type="GO" id="GO:0004519">
    <property type="term" value="F:endonuclease activity"/>
    <property type="evidence" value="ECO:0007669"/>
    <property type="project" value="UniProtKB-KW"/>
</dbReference>
<keyword evidence="1" id="KW-0812">Transmembrane</keyword>
<reference evidence="3 4" key="1">
    <citation type="submission" date="2019-02" db="EMBL/GenBank/DDBJ databases">
        <title>Deep-cultivation of Planctomycetes and their phenomic and genomic characterization uncovers novel biology.</title>
        <authorList>
            <person name="Wiegand S."/>
            <person name="Jogler M."/>
            <person name="Boedeker C."/>
            <person name="Pinto D."/>
            <person name="Vollmers J."/>
            <person name="Rivas-Marin E."/>
            <person name="Kohn T."/>
            <person name="Peeters S.H."/>
            <person name="Heuer A."/>
            <person name="Rast P."/>
            <person name="Oberbeckmann S."/>
            <person name="Bunk B."/>
            <person name="Jeske O."/>
            <person name="Meyerdierks A."/>
            <person name="Storesund J.E."/>
            <person name="Kallscheuer N."/>
            <person name="Luecker S."/>
            <person name="Lage O.M."/>
            <person name="Pohl T."/>
            <person name="Merkel B.J."/>
            <person name="Hornburger P."/>
            <person name="Mueller R.-W."/>
            <person name="Bruemmer F."/>
            <person name="Labrenz M."/>
            <person name="Spormann A.M."/>
            <person name="Op den Camp H."/>
            <person name="Overmann J."/>
            <person name="Amann R."/>
            <person name="Jetten M.S.M."/>
            <person name="Mascher T."/>
            <person name="Medema M.H."/>
            <person name="Devos D.P."/>
            <person name="Kaster A.-K."/>
            <person name="Ovreas L."/>
            <person name="Rohde M."/>
            <person name="Galperin M.Y."/>
            <person name="Jogler C."/>
        </authorList>
    </citation>
    <scope>NUCLEOTIDE SEQUENCE [LARGE SCALE GENOMIC DNA]</scope>
    <source>
        <strain evidence="3 4">Pan161</strain>
    </source>
</reference>
<feature type="domain" description="Endonuclease/exonuclease/phosphatase" evidence="2">
    <location>
        <begin position="111"/>
        <end position="299"/>
    </location>
</feature>
<feature type="transmembrane region" description="Helical" evidence="1">
    <location>
        <begin position="35"/>
        <end position="56"/>
    </location>
</feature>
<proteinExistence type="predicted"/>
<dbReference type="Proteomes" id="UP000316855">
    <property type="component" value="Chromosome"/>
</dbReference>
<dbReference type="AlphaFoldDB" id="A0A517V988"/>
<evidence type="ECO:0000313" key="4">
    <source>
        <dbReference type="Proteomes" id="UP000316855"/>
    </source>
</evidence>
<keyword evidence="1" id="KW-1133">Transmembrane helix</keyword>
<keyword evidence="3" id="KW-0378">Hydrolase</keyword>
<protein>
    <submittedName>
        <fullName evidence="3">Endonuclease/Exonuclease/phosphatase family protein</fullName>
    </submittedName>
</protein>
<feature type="transmembrane region" description="Helical" evidence="1">
    <location>
        <begin position="63"/>
        <end position="81"/>
    </location>
</feature>
<dbReference type="EMBL" id="CP036343">
    <property type="protein sequence ID" value="QDT89552.1"/>
    <property type="molecule type" value="Genomic_DNA"/>
</dbReference>
<accession>A0A517V988</accession>
<dbReference type="InterPro" id="IPR005135">
    <property type="entry name" value="Endo/exonuclease/phosphatase"/>
</dbReference>
<keyword evidence="3" id="KW-0540">Nuclease</keyword>
<evidence type="ECO:0000256" key="1">
    <source>
        <dbReference type="SAM" id="Phobius"/>
    </source>
</evidence>
<dbReference type="SUPFAM" id="SSF56219">
    <property type="entry name" value="DNase I-like"/>
    <property type="match status" value="1"/>
</dbReference>
<sequence length="326" mass="37558">MKVLVLLISVFWCLAISIRFTVRDSSSAVASLVFYMSPLILLSLGAFVVFVLAWIVHWRRIAVIWFLLSIMTGIWCWNTQFRDTGAYSVLQHDPSKKRVLFWNIGDRLWGIEHVINELQQLDPDLIGLVEAGPDSAEMKQFWKQSFPEHPYQVVQNGFVFLSRLPITETSSGRLVDMGHYLRFRLQSDQADISVPAVFLVDIYSKVLKSRRAALKELADQVSQLNQQPVLVLGDFNTPRDSVHFDSLRKSCNNSLEIAGDGYLATWPLPIPVLDLDGIWVNEFIELYHAENRWTWVSDHRPVLIEMSFKTQNKKVINVENGKFFRM</sequence>
<keyword evidence="4" id="KW-1185">Reference proteome</keyword>
<dbReference type="Pfam" id="PF03372">
    <property type="entry name" value="Exo_endo_phos"/>
    <property type="match status" value="1"/>
</dbReference>
<name>A0A517V988_9PLAN</name>
<evidence type="ECO:0000259" key="2">
    <source>
        <dbReference type="Pfam" id="PF03372"/>
    </source>
</evidence>
<keyword evidence="1" id="KW-0472">Membrane</keyword>
<keyword evidence="3" id="KW-0255">Endonuclease</keyword>
<organism evidence="3 4">
    <name type="scientific">Gimesia algae</name>
    <dbReference type="NCBI Taxonomy" id="2527971"/>
    <lineage>
        <taxon>Bacteria</taxon>
        <taxon>Pseudomonadati</taxon>
        <taxon>Planctomycetota</taxon>
        <taxon>Planctomycetia</taxon>
        <taxon>Planctomycetales</taxon>
        <taxon>Planctomycetaceae</taxon>
        <taxon>Gimesia</taxon>
    </lineage>
</organism>
<gene>
    <name evidence="3" type="ORF">Pan161_11820</name>
</gene>
<dbReference type="KEGG" id="gax:Pan161_11820"/>
<keyword evidence="3" id="KW-0269">Exonuclease</keyword>
<dbReference type="GO" id="GO:0004527">
    <property type="term" value="F:exonuclease activity"/>
    <property type="evidence" value="ECO:0007669"/>
    <property type="project" value="UniProtKB-KW"/>
</dbReference>
<evidence type="ECO:0000313" key="3">
    <source>
        <dbReference type="EMBL" id="QDT89552.1"/>
    </source>
</evidence>